<feature type="chain" id="PRO_5032576625" evidence="1">
    <location>
        <begin position="25"/>
        <end position="425"/>
    </location>
</feature>
<reference evidence="2" key="1">
    <citation type="submission" date="2021-02" db="EMBL/GenBank/DDBJ databases">
        <authorList>
            <person name="Nowell W R."/>
        </authorList>
    </citation>
    <scope>NUCLEOTIDE SEQUENCE</scope>
    <source>
        <strain evidence="2">Ploen Becks lab</strain>
    </source>
</reference>
<accession>A0A813M6M3</accession>
<dbReference type="EMBL" id="CAJNOC010000092">
    <property type="protein sequence ID" value="CAF0714261.1"/>
    <property type="molecule type" value="Genomic_DNA"/>
</dbReference>
<dbReference type="Proteomes" id="UP000663879">
    <property type="component" value="Unassembled WGS sequence"/>
</dbReference>
<keyword evidence="1" id="KW-0732">Signal</keyword>
<proteinExistence type="predicted"/>
<dbReference type="AlphaFoldDB" id="A0A813M6M3"/>
<keyword evidence="3" id="KW-1185">Reference proteome</keyword>
<evidence type="ECO:0000256" key="1">
    <source>
        <dbReference type="SAM" id="SignalP"/>
    </source>
</evidence>
<gene>
    <name evidence="2" type="ORF">OXX778_LOCUS1446</name>
</gene>
<feature type="signal peptide" evidence="1">
    <location>
        <begin position="1"/>
        <end position="24"/>
    </location>
</feature>
<name>A0A813M6M3_9BILA</name>
<evidence type="ECO:0000313" key="2">
    <source>
        <dbReference type="EMBL" id="CAF0714261.1"/>
    </source>
</evidence>
<comment type="caution">
    <text evidence="2">The sequence shown here is derived from an EMBL/GenBank/DDBJ whole genome shotgun (WGS) entry which is preliminary data.</text>
</comment>
<evidence type="ECO:0000313" key="3">
    <source>
        <dbReference type="Proteomes" id="UP000663879"/>
    </source>
</evidence>
<organism evidence="2 3">
    <name type="scientific">Brachionus calyciflorus</name>
    <dbReference type="NCBI Taxonomy" id="104777"/>
    <lineage>
        <taxon>Eukaryota</taxon>
        <taxon>Metazoa</taxon>
        <taxon>Spiralia</taxon>
        <taxon>Gnathifera</taxon>
        <taxon>Rotifera</taxon>
        <taxon>Eurotatoria</taxon>
        <taxon>Monogononta</taxon>
        <taxon>Pseudotrocha</taxon>
        <taxon>Ploima</taxon>
        <taxon>Brachionidae</taxon>
        <taxon>Brachionus</taxon>
    </lineage>
</organism>
<protein>
    <submittedName>
        <fullName evidence="2">Uncharacterized protein</fullName>
    </submittedName>
</protein>
<sequence>MNLLLLIPITLFLNIINELGKVSTESQETNLIKKYLLTNLEISENAFLNEFEFIVLKPGVVSFQLVKLKSCSYAQDETCSNYLAKNYKKLNTNEDFEILTIHQATYPNVGVQKLSIESQFYVRNNSFILLTQYNGSELAIDTSGDSKFSDFEIDTKNFLNKLNDDKNYKIFMRASLIPFMKNDSFVKYIGRPIPENIPSDISTMAFTFLDFILLGTRFEEDSVVTGVEIVLNENPIFNRIGLPIDIGFLEFDFCKSRPEILNCISYVKNHSQFIDVTFDEYKFRQINNLQNGYNMVSFNDPFVVPKGTFVILRDNPLAIAVNKNIGEAQLSHYQINLTYDDKMKKRQSPCMLIKPNWSYYVRIIFQPMDNTTLEIGSFPDDKEVDRLISEIKTTSISKNQISSNTKENGFINFFKKIFNFFFRFK</sequence>